<evidence type="ECO:0000313" key="9">
    <source>
        <dbReference type="Proteomes" id="UP001159659"/>
    </source>
</evidence>
<comment type="subcellular location">
    <subcellularLocation>
        <location evidence="1 4">Secreted</location>
    </subcellularLocation>
</comment>
<dbReference type="EMBL" id="CAKLBC010000482">
    <property type="protein sequence ID" value="CAH0486613.1"/>
    <property type="molecule type" value="Genomic_DNA"/>
</dbReference>
<keyword evidence="3 4" id="KW-0964">Secreted</keyword>
<evidence type="ECO:0000256" key="3">
    <source>
        <dbReference type="ARBA" id="ARBA00022525"/>
    </source>
</evidence>
<dbReference type="Proteomes" id="UP001159659">
    <property type="component" value="Unassembled WGS sequence"/>
</dbReference>
<reference evidence="6 8" key="1">
    <citation type="submission" date="2021-11" db="EMBL/GenBank/DDBJ databases">
        <authorList>
            <person name="Islam A."/>
            <person name="Islam S."/>
            <person name="Flora M.S."/>
            <person name="Rahman M."/>
            <person name="Ziaur R.M."/>
            <person name="Epstein J.H."/>
            <person name="Hassan M."/>
            <person name="Klassen M."/>
            <person name="Woodard K."/>
            <person name="Webb A."/>
            <person name="Webby R.J."/>
            <person name="El Zowalaty M.E."/>
        </authorList>
    </citation>
    <scope>NUCLEOTIDE SEQUENCE [LARGE SCALE GENOMIC DNA]</scope>
    <source>
        <strain evidence="6">Pf1</strain>
    </source>
</reference>
<protein>
    <recommendedName>
        <fullName evidence="4">RxLR effector protein</fullName>
    </recommendedName>
</protein>
<keyword evidence="4" id="KW-0732">Signal</keyword>
<dbReference type="AlphaFoldDB" id="A0AAV0UZ92"/>
<keyword evidence="8" id="KW-1185">Reference proteome</keyword>
<feature type="chain" id="PRO_5043684618" description="RxLR effector protein" evidence="4">
    <location>
        <begin position="24"/>
        <end position="190"/>
    </location>
</feature>
<dbReference type="InterPro" id="IPR031825">
    <property type="entry name" value="RXLR"/>
</dbReference>
<evidence type="ECO:0000256" key="2">
    <source>
        <dbReference type="ARBA" id="ARBA00010400"/>
    </source>
</evidence>
<evidence type="ECO:0000313" key="8">
    <source>
        <dbReference type="Proteomes" id="UP001157938"/>
    </source>
</evidence>
<feature type="compositionally biased region" description="Polar residues" evidence="5">
    <location>
        <begin position="31"/>
        <end position="51"/>
    </location>
</feature>
<reference evidence="7" key="2">
    <citation type="submission" date="2022-12" db="EMBL/GenBank/DDBJ databases">
        <authorList>
            <person name="Webb A."/>
        </authorList>
    </citation>
    <scope>NUCLEOTIDE SEQUENCE</scope>
    <source>
        <strain evidence="7">Pf2</strain>
    </source>
</reference>
<evidence type="ECO:0000256" key="5">
    <source>
        <dbReference type="SAM" id="MobiDB-lite"/>
    </source>
</evidence>
<evidence type="ECO:0000256" key="4">
    <source>
        <dbReference type="RuleBase" id="RU367124"/>
    </source>
</evidence>
<name>A0AAV0UZ92_9STRA</name>
<comment type="caution">
    <text evidence="7">The sequence shown here is derived from an EMBL/GenBank/DDBJ whole genome shotgun (WGS) entry which is preliminary data.</text>
</comment>
<dbReference type="Pfam" id="PF16810">
    <property type="entry name" value="RXLR"/>
    <property type="match status" value="1"/>
</dbReference>
<evidence type="ECO:0000256" key="1">
    <source>
        <dbReference type="ARBA" id="ARBA00004613"/>
    </source>
</evidence>
<dbReference type="EMBL" id="CANTFK010000994">
    <property type="protein sequence ID" value="CAI5740970.1"/>
    <property type="molecule type" value="Genomic_DNA"/>
</dbReference>
<comment type="function">
    <text evidence="4">Effector that suppresses plant defense responses during pathogen infection.</text>
</comment>
<dbReference type="Proteomes" id="UP001157938">
    <property type="component" value="Unassembled WGS sequence"/>
</dbReference>
<evidence type="ECO:0000313" key="6">
    <source>
        <dbReference type="EMBL" id="CAH0486613.1"/>
    </source>
</evidence>
<feature type="signal peptide" evidence="4">
    <location>
        <begin position="1"/>
        <end position="23"/>
    </location>
</feature>
<gene>
    <name evidence="6" type="ORF">PFR001_LOCUS2230</name>
    <name evidence="7" type="ORF">PFR002_LOCUS9428</name>
</gene>
<accession>A0AAV0UZ92</accession>
<comment type="similarity">
    <text evidence="2 4">Belongs to the RxLR effector family.</text>
</comment>
<proteinExistence type="inferred from homology"/>
<feature type="region of interest" description="Disordered" evidence="5">
    <location>
        <begin position="31"/>
        <end position="54"/>
    </location>
</feature>
<organism evidence="7 9">
    <name type="scientific">Peronospora farinosa</name>
    <dbReference type="NCBI Taxonomy" id="134698"/>
    <lineage>
        <taxon>Eukaryota</taxon>
        <taxon>Sar</taxon>
        <taxon>Stramenopiles</taxon>
        <taxon>Oomycota</taxon>
        <taxon>Peronosporomycetes</taxon>
        <taxon>Peronosporales</taxon>
        <taxon>Peronosporaceae</taxon>
        <taxon>Peronospora</taxon>
    </lineage>
</organism>
<evidence type="ECO:0000313" key="7">
    <source>
        <dbReference type="EMBL" id="CAI5740970.1"/>
    </source>
</evidence>
<comment type="domain">
    <text evidence="4">The RxLR-dEER motif acts to carry the protein into the host cell cytoplasm through binding to cell surface phosphatidylinositol-3-phosphate.</text>
</comment>
<sequence>MRLRYFYVLLAIVSFYFVCGTLSSDSSQNQISKRASHDTTPCTESMTTGTRDGSRKRFLREGNSLKENLSVSEKEERGTSLVEGVVGLLNKAKVVPNLHNPLVIEQVAKVGELKTKVSSPLRDLKLMDAVVTVKLYRSLKKLIPPMRVYKWLGLDRMSVEKQKSHRYYKYFQWYFQEWHKDQAKIEILSI</sequence>